<keyword evidence="5" id="KW-0255">Endonuclease</keyword>
<evidence type="ECO:0000259" key="4">
    <source>
        <dbReference type="Pfam" id="PF01420"/>
    </source>
</evidence>
<evidence type="ECO:0000313" key="6">
    <source>
        <dbReference type="Proteomes" id="UP000563523"/>
    </source>
</evidence>
<evidence type="ECO:0000313" key="5">
    <source>
        <dbReference type="EMBL" id="NVY95941.1"/>
    </source>
</evidence>
<dbReference type="Proteomes" id="UP000563523">
    <property type="component" value="Unassembled WGS sequence"/>
</dbReference>
<feature type="domain" description="Type I restriction modification DNA specificity" evidence="4">
    <location>
        <begin position="4"/>
        <end position="42"/>
    </location>
</feature>
<reference evidence="5 6" key="1">
    <citation type="submission" date="2020-06" db="EMBL/GenBank/DDBJ databases">
        <authorList>
            <person name="Kang J."/>
        </authorList>
    </citation>
    <scope>NUCLEOTIDE SEQUENCE [LARGE SCALE GENOMIC DNA]</scope>
    <source>
        <strain evidence="5 6">DCY120</strain>
    </source>
</reference>
<keyword evidence="3" id="KW-0238">DNA-binding</keyword>
<dbReference type="Pfam" id="PF01420">
    <property type="entry name" value="Methylase_S"/>
    <property type="match status" value="1"/>
</dbReference>
<accession>A0A850R1P2</accession>
<comment type="similarity">
    <text evidence="1">Belongs to the type-I restriction system S methylase family.</text>
</comment>
<sequence>ATMMNNLVTKDFLKQNLNIPQLSEQRRIGRFLSNIDQLIAVKAAT</sequence>
<dbReference type="GO" id="GO:0004519">
    <property type="term" value="F:endonuclease activity"/>
    <property type="evidence" value="ECO:0007669"/>
    <property type="project" value="UniProtKB-KW"/>
</dbReference>
<evidence type="ECO:0000256" key="1">
    <source>
        <dbReference type="ARBA" id="ARBA00010923"/>
    </source>
</evidence>
<keyword evidence="6" id="KW-1185">Reference proteome</keyword>
<comment type="caution">
    <text evidence="5">The sequence shown here is derived from an EMBL/GenBank/DDBJ whole genome shotgun (WGS) entry which is preliminary data.</text>
</comment>
<dbReference type="Gene3D" id="1.10.287.1120">
    <property type="entry name" value="Bipartite methylase S protein"/>
    <property type="match status" value="1"/>
</dbReference>
<dbReference type="EMBL" id="JABZEC010000001">
    <property type="protein sequence ID" value="NVY95941.1"/>
    <property type="molecule type" value="Genomic_DNA"/>
</dbReference>
<proteinExistence type="inferred from homology"/>
<dbReference type="InterPro" id="IPR000055">
    <property type="entry name" value="Restrct_endonuc_typeI_TRD"/>
</dbReference>
<protein>
    <submittedName>
        <fullName evidence="5">Restriction endonuclease subunit S</fullName>
    </submittedName>
</protein>
<evidence type="ECO:0000256" key="3">
    <source>
        <dbReference type="ARBA" id="ARBA00023125"/>
    </source>
</evidence>
<dbReference type="Gene3D" id="3.90.220.20">
    <property type="entry name" value="DNA methylase specificity domains"/>
    <property type="match status" value="1"/>
</dbReference>
<organism evidence="5 6">
    <name type="scientific">Bombilactobacillus apium</name>
    <dbReference type="NCBI Taxonomy" id="2675299"/>
    <lineage>
        <taxon>Bacteria</taxon>
        <taxon>Bacillati</taxon>
        <taxon>Bacillota</taxon>
        <taxon>Bacilli</taxon>
        <taxon>Lactobacillales</taxon>
        <taxon>Lactobacillaceae</taxon>
        <taxon>Bombilactobacillus</taxon>
    </lineage>
</organism>
<keyword evidence="5" id="KW-0378">Hydrolase</keyword>
<dbReference type="SUPFAM" id="SSF116734">
    <property type="entry name" value="DNA methylase specificity domain"/>
    <property type="match status" value="1"/>
</dbReference>
<keyword evidence="2" id="KW-0680">Restriction system</keyword>
<keyword evidence="5" id="KW-0540">Nuclease</keyword>
<dbReference type="InterPro" id="IPR044946">
    <property type="entry name" value="Restrct_endonuc_typeI_TRD_sf"/>
</dbReference>
<name>A0A850R1P2_9LACO</name>
<feature type="non-terminal residue" evidence="5">
    <location>
        <position position="1"/>
    </location>
</feature>
<dbReference type="GO" id="GO:0009307">
    <property type="term" value="P:DNA restriction-modification system"/>
    <property type="evidence" value="ECO:0007669"/>
    <property type="project" value="UniProtKB-KW"/>
</dbReference>
<gene>
    <name evidence="5" type="ORF">HU830_01875</name>
</gene>
<dbReference type="GO" id="GO:0003677">
    <property type="term" value="F:DNA binding"/>
    <property type="evidence" value="ECO:0007669"/>
    <property type="project" value="UniProtKB-KW"/>
</dbReference>
<evidence type="ECO:0000256" key="2">
    <source>
        <dbReference type="ARBA" id="ARBA00022747"/>
    </source>
</evidence>
<dbReference type="AlphaFoldDB" id="A0A850R1P2"/>